<dbReference type="AlphaFoldDB" id="A0A8H4BT42"/>
<dbReference type="GO" id="GO:0005737">
    <property type="term" value="C:cytoplasm"/>
    <property type="evidence" value="ECO:0007669"/>
    <property type="project" value="TreeGrafter"/>
</dbReference>
<dbReference type="Proteomes" id="UP000469890">
    <property type="component" value="Unassembled WGS sequence"/>
</dbReference>
<organism evidence="4 5">
    <name type="scientific">Mucor circinelloides f. lusitanicus</name>
    <name type="common">Mucor racemosus var. lusitanicus</name>
    <dbReference type="NCBI Taxonomy" id="29924"/>
    <lineage>
        <taxon>Eukaryota</taxon>
        <taxon>Fungi</taxon>
        <taxon>Fungi incertae sedis</taxon>
        <taxon>Mucoromycota</taxon>
        <taxon>Mucoromycotina</taxon>
        <taxon>Mucoromycetes</taxon>
        <taxon>Mucorales</taxon>
        <taxon>Mucorineae</taxon>
        <taxon>Mucoraceae</taxon>
        <taxon>Mucor</taxon>
    </lineage>
</organism>
<evidence type="ECO:0000256" key="2">
    <source>
        <dbReference type="SAM" id="Phobius"/>
    </source>
</evidence>
<proteinExistence type="predicted"/>
<dbReference type="Gene3D" id="3.20.20.140">
    <property type="entry name" value="Metal-dependent hydrolases"/>
    <property type="match status" value="2"/>
</dbReference>
<comment type="caution">
    <text evidence="4">The sequence shown here is derived from an EMBL/GenBank/DDBJ whole genome shotgun (WGS) entry which is preliminary data.</text>
</comment>
<dbReference type="InterPro" id="IPR032466">
    <property type="entry name" value="Metal_Hydrolase"/>
</dbReference>
<gene>
    <name evidence="4" type="ORF">FB192DRAFT_1023853</name>
</gene>
<dbReference type="SUPFAM" id="SSF51338">
    <property type="entry name" value="Composite domain of metallo-dependent hydrolases"/>
    <property type="match status" value="1"/>
</dbReference>
<evidence type="ECO:0000313" key="5">
    <source>
        <dbReference type="Proteomes" id="UP000469890"/>
    </source>
</evidence>
<dbReference type="GO" id="GO:0004038">
    <property type="term" value="F:allantoinase activity"/>
    <property type="evidence" value="ECO:0007669"/>
    <property type="project" value="TreeGrafter"/>
</dbReference>
<keyword evidence="2" id="KW-0812">Transmembrane</keyword>
<dbReference type="Pfam" id="PF01979">
    <property type="entry name" value="Amidohydro_1"/>
    <property type="match status" value="1"/>
</dbReference>
<reference evidence="4 5" key="1">
    <citation type="submission" date="2019-09" db="EMBL/GenBank/DDBJ databases">
        <authorList>
            <consortium name="DOE Joint Genome Institute"/>
            <person name="Mondo S.J."/>
            <person name="Navarro-Mendoza M.I."/>
            <person name="Perez-Arques C."/>
            <person name="Panchal S."/>
            <person name="Nicolas F.E."/>
            <person name="Ganguly P."/>
            <person name="Pangilinan J."/>
            <person name="Grigoriev I."/>
            <person name="Heitman J."/>
            <person name="Sanya K."/>
            <person name="Garre V."/>
        </authorList>
    </citation>
    <scope>NUCLEOTIDE SEQUENCE [LARGE SCALE GENOMIC DNA]</scope>
    <source>
        <strain evidence="4 5">MU402</strain>
    </source>
</reference>
<feature type="transmembrane region" description="Helical" evidence="2">
    <location>
        <begin position="45"/>
        <end position="68"/>
    </location>
</feature>
<dbReference type="EMBL" id="JAAECE010000001">
    <property type="protein sequence ID" value="KAF1807525.1"/>
    <property type="molecule type" value="Genomic_DNA"/>
</dbReference>
<keyword evidence="2" id="KW-1133">Transmembrane helix</keyword>
<evidence type="ECO:0000313" key="4">
    <source>
        <dbReference type="EMBL" id="KAF1807525.1"/>
    </source>
</evidence>
<dbReference type="GO" id="GO:0006145">
    <property type="term" value="P:purine nucleobase catabolic process"/>
    <property type="evidence" value="ECO:0007669"/>
    <property type="project" value="TreeGrafter"/>
</dbReference>
<feature type="domain" description="Amidohydrolase-related" evidence="3">
    <location>
        <begin position="181"/>
        <end position="531"/>
    </location>
</feature>
<dbReference type="PANTHER" id="PTHR43668:SF5">
    <property type="entry name" value="AMIDOHYDROLASE 3 DOMAIN-CONTAINING PROTEIN"/>
    <property type="match status" value="1"/>
</dbReference>
<dbReference type="PANTHER" id="PTHR43668">
    <property type="entry name" value="ALLANTOINASE"/>
    <property type="match status" value="1"/>
</dbReference>
<protein>
    <recommendedName>
        <fullName evidence="3">Amidohydrolase-related domain-containing protein</fullName>
    </recommendedName>
</protein>
<sequence length="952" mass="103307">MSTQSGYSSIPAHDPDDAQQTQQQPFALISRIKQFKYKAYAKKHCLPAAVLSAIVLFILLLVGLAAWLPDIKHRKTAYPMEAPITPGISSSAFKQGLTKCQQMRLISNRAPSSTNAPKRTSNPRAPQNSQPIVLRNAVVWDGQGEILNHVDILMSNGVISQVKQNIQAPASAKIIDVGGHIVSPGIVDMHTHLGVMSWPDLAGTSDTNEKTDPITPFVRTLDAFNPSDRAIRIVASGGITTALVLPGSGNIVGGEAFAFKLRPMDTLSNQDMLVQNGVDEEIEHKWRYMKMACGENPKSYGRTGRMPSTRLGEAYLLRQALSQAQQLIEAQEDWCSAAESLSTTESDIHLDSHFPEDSKLESLTALLRGQVKLNIHCYETHDIEAMLRHAEEFNFNISAFHHALEAYKIPDILKRARNNITIATFADHWGYKKEAYGASPRAPKYLYEAGLPVALKSDHPVLNSQHMAFEAAKATHYGLPPQEAFKSITSVPATALGLGHRVGSLRVGYDADVVIWDRSPLALGAAPLQVFVDGVPLFDEKPITPAKKAPHQSAFTQQKEPHIPREGLKDFVLTNVGSNLVSQSKTVVVVQGGRIVCSTEAEECQSILMQNDLQAIDVQGGYVLPGLIAVGSKLGMVEMPSEGSTGDGVVPSSFSQHPKSVVEAVDGLKLGTRKLEEAYKGGVLTTISSPISRNIVIGVSTAFRTNAESILSNGAIMSSAAALHFQIGHAAKSDSFPTVSSQIAFLRQLFTDNIHANNRYGEAARGELPLIIMVNNKDEIASIIQLKEKVVPKARMAIMGGAEAHLLAPHLAKAKIAVILRPYLCTPENFDSSHCLTGAPLTNGTAAHILHAHGVKIGLGVSDDGWARNLAWDAGWLAATSPSEELKITEIDAIKFVTTNLQEIFGLREEGNDEQQQQQLVSSDFVVWSGSPMDMQSRPLFVHTQENGIQHI</sequence>
<dbReference type="SUPFAM" id="SSF51556">
    <property type="entry name" value="Metallo-dependent hydrolases"/>
    <property type="match status" value="1"/>
</dbReference>
<keyword evidence="2" id="KW-0472">Membrane</keyword>
<dbReference type="CDD" id="cd01309">
    <property type="entry name" value="Met_dep_hydrolase_C"/>
    <property type="match status" value="1"/>
</dbReference>
<evidence type="ECO:0000259" key="3">
    <source>
        <dbReference type="Pfam" id="PF01979"/>
    </source>
</evidence>
<dbReference type="InterPro" id="IPR011059">
    <property type="entry name" value="Metal-dep_hydrolase_composite"/>
</dbReference>
<dbReference type="Gene3D" id="2.30.40.10">
    <property type="entry name" value="Urease, subunit C, domain 1"/>
    <property type="match status" value="1"/>
</dbReference>
<dbReference type="InterPro" id="IPR006680">
    <property type="entry name" value="Amidohydro-rel"/>
</dbReference>
<evidence type="ECO:0000256" key="1">
    <source>
        <dbReference type="SAM" id="MobiDB-lite"/>
    </source>
</evidence>
<accession>A0A8H4BT42</accession>
<name>A0A8H4BT42_MUCCL</name>
<dbReference type="InterPro" id="IPR050138">
    <property type="entry name" value="DHOase/Allantoinase_Hydrolase"/>
</dbReference>
<feature type="region of interest" description="Disordered" evidence="1">
    <location>
        <begin position="108"/>
        <end position="128"/>
    </location>
</feature>
<feature type="region of interest" description="Disordered" evidence="1">
    <location>
        <begin position="1"/>
        <end position="23"/>
    </location>
</feature>